<evidence type="ECO:0000313" key="2">
    <source>
        <dbReference type="Proteomes" id="UP001260072"/>
    </source>
</evidence>
<dbReference type="Proteomes" id="UP001260072">
    <property type="component" value="Unassembled WGS sequence"/>
</dbReference>
<gene>
    <name evidence="1" type="ORF">RH861_03205</name>
</gene>
<reference evidence="2" key="1">
    <citation type="submission" date="2023-07" db="EMBL/GenBank/DDBJ databases">
        <title>Description of three actinobacteria isolated from air of manufacturing shop in a pharmaceutical factory.</title>
        <authorList>
            <person name="Zhang D.-F."/>
        </authorList>
    </citation>
    <scope>NUCLEOTIDE SEQUENCE [LARGE SCALE GENOMIC DNA]</scope>
    <source>
        <strain evidence="2">CCTCC AB 2011122</strain>
    </source>
</reference>
<evidence type="ECO:0008006" key="3">
    <source>
        <dbReference type="Google" id="ProtNLM"/>
    </source>
</evidence>
<name>A0ABU1FH34_9MICO</name>
<dbReference type="RefSeq" id="WP_310519719.1">
    <property type="nucleotide sequence ID" value="NZ_BAABBS010000004.1"/>
</dbReference>
<protein>
    <recommendedName>
        <fullName evidence="3">DUF222 domain-containing protein</fullName>
    </recommendedName>
</protein>
<sequence length="224" mass="24454">MTNYAEAIKQYRDAVHAAVTHTDDALTPDALEATRRQRVEQARASLLAARPTLPQPSETHDGVLDAKRARTADEIAVLQHEQAQVRAMLEAGQSLANILSNARPERALAIVDLVETLPEVLASTSRAEIIDETRLRAFDRLVELGDPDAVNAREVEQAAAAPLAWHRAMTETAESFDASISAMQEVYRLDPDAYEIARSGGGEQTARQLRMLEDGRSAFVAASD</sequence>
<organism evidence="1 2">
    <name type="scientific">Agromyces indicus</name>
    <dbReference type="NCBI Taxonomy" id="758919"/>
    <lineage>
        <taxon>Bacteria</taxon>
        <taxon>Bacillati</taxon>
        <taxon>Actinomycetota</taxon>
        <taxon>Actinomycetes</taxon>
        <taxon>Micrococcales</taxon>
        <taxon>Microbacteriaceae</taxon>
        <taxon>Agromyces</taxon>
    </lineage>
</organism>
<comment type="caution">
    <text evidence="1">The sequence shown here is derived from an EMBL/GenBank/DDBJ whole genome shotgun (WGS) entry which is preliminary data.</text>
</comment>
<proteinExistence type="predicted"/>
<accession>A0ABU1FH34</accession>
<dbReference type="EMBL" id="JAVKGS010000001">
    <property type="protein sequence ID" value="MDR5691064.1"/>
    <property type="molecule type" value="Genomic_DNA"/>
</dbReference>
<evidence type="ECO:0000313" key="1">
    <source>
        <dbReference type="EMBL" id="MDR5691064.1"/>
    </source>
</evidence>
<keyword evidence="2" id="KW-1185">Reference proteome</keyword>